<sequence>MGKACRKMRKFAMGGEVDNNAVLSGLLQQLQTQNKPEPLTQAQTVNADMNNLGKIDPVAGDGRGAQHNWMVQSASDVARQAGVNPNAAYRPGSASDPHAAGIAQPQQQMIGAPEIPRNAPTQNRMTPISEMFGKRRYADGGKVETAEEILARISGKYGVGNKSTPEPAPQPAPQPVQQPATNPGIGHGIVNILKGRKEQIDKASGYANGGKIKGPGTPTSDSIDASVKQTGEPIKVSTDERILSKAQDAELSKIASDLGFPSLDSWLETMTGKPVGPTMKGGIAHAANGADLDMRAINSAIAAERERNLKYINAYKAPDTSQADAYRKLAAEIPKHDATIKTRNINLPKYEGVGYSKPTFSGAKDAVKTVGRTAARVAKPLGIAGAVASSGIQGYDTGSDLYKVWQNDDTDLPTKLAATAQGAGDVAGNVLSLGLLHNPVTGIANIINDGDTAMSRALGNNPQPEASLPAQKRAQAPQAATQAGSAASNGSGKDRAPNGIGSFTQDGKTYDVQPTGQDGIKRVNSKGQSPLFTNIDHGTAAQQLAGMKSGAVQMGSGEKDPGWINDAYGNDMRPTLAMKAQLADMERARYGRDMQADIKDPRVIAAAALNLQRMNQNAASDVAQQQAQQQGISAGLDQQVKRNSLAEYASLQKAIADMEKMPDGPQRDAAMDGIAARQSRSLPDKSQLVHLAGGSDPNDPLGARKLPDRLFSKDRRGMISEVSASKQNETGATIPSAAADMLKKNPSMAEDFDKKYGVGAAKQILGK</sequence>
<dbReference type="Proteomes" id="UP000199600">
    <property type="component" value="Unassembled WGS sequence"/>
</dbReference>
<dbReference type="AlphaFoldDB" id="A0A1A8Y2S5"/>
<evidence type="ECO:0000256" key="1">
    <source>
        <dbReference type="SAM" id="MobiDB-lite"/>
    </source>
</evidence>
<gene>
    <name evidence="2" type="ORF">PROAA_610058</name>
</gene>
<feature type="compositionally biased region" description="Pro residues" evidence="1">
    <location>
        <begin position="166"/>
        <end position="176"/>
    </location>
</feature>
<organism evidence="2 3">
    <name type="scientific">Candidatus Propionivibrio aalborgensis</name>
    <dbReference type="NCBI Taxonomy" id="1860101"/>
    <lineage>
        <taxon>Bacteria</taxon>
        <taxon>Pseudomonadati</taxon>
        <taxon>Pseudomonadota</taxon>
        <taxon>Betaproteobacteria</taxon>
        <taxon>Rhodocyclales</taxon>
        <taxon>Rhodocyclaceae</taxon>
        <taxon>Propionivibrio</taxon>
    </lineage>
</organism>
<feature type="compositionally biased region" description="Basic and acidic residues" evidence="1">
    <location>
        <begin position="660"/>
        <end position="670"/>
    </location>
</feature>
<dbReference type="EMBL" id="FLQY01000364">
    <property type="protein sequence ID" value="SBT10698.1"/>
    <property type="molecule type" value="Genomic_DNA"/>
</dbReference>
<feature type="compositionally biased region" description="Polar residues" evidence="1">
    <location>
        <begin position="501"/>
        <end position="516"/>
    </location>
</feature>
<feature type="compositionally biased region" description="Low complexity" evidence="1">
    <location>
        <begin position="470"/>
        <end position="487"/>
    </location>
</feature>
<protein>
    <submittedName>
        <fullName evidence="2">Uncharacterized protein</fullName>
    </submittedName>
</protein>
<accession>A0A1A8Y2S5</accession>
<reference evidence="2 3" key="1">
    <citation type="submission" date="2016-06" db="EMBL/GenBank/DDBJ databases">
        <authorList>
            <person name="Kjaerup R.B."/>
            <person name="Dalgaard T.S."/>
            <person name="Juul-Madsen H.R."/>
        </authorList>
    </citation>
    <scope>NUCLEOTIDE SEQUENCE [LARGE SCALE GENOMIC DNA]</scope>
    <source>
        <strain evidence="2">2</strain>
    </source>
</reference>
<keyword evidence="3" id="KW-1185">Reference proteome</keyword>
<feature type="region of interest" description="Disordered" evidence="1">
    <location>
        <begin position="455"/>
        <end position="526"/>
    </location>
</feature>
<name>A0A1A8Y2S5_9RHOO</name>
<feature type="region of interest" description="Disordered" evidence="1">
    <location>
        <begin position="206"/>
        <end position="225"/>
    </location>
</feature>
<evidence type="ECO:0000313" key="2">
    <source>
        <dbReference type="EMBL" id="SBT10698.1"/>
    </source>
</evidence>
<feature type="region of interest" description="Disordered" evidence="1">
    <location>
        <begin position="157"/>
        <end position="183"/>
    </location>
</feature>
<feature type="region of interest" description="Disordered" evidence="1">
    <location>
        <begin position="660"/>
        <end position="705"/>
    </location>
</feature>
<proteinExistence type="predicted"/>
<evidence type="ECO:0000313" key="3">
    <source>
        <dbReference type="Proteomes" id="UP000199600"/>
    </source>
</evidence>